<feature type="region of interest" description="Disordered" evidence="1">
    <location>
        <begin position="571"/>
        <end position="624"/>
    </location>
</feature>
<keyword evidence="2" id="KW-0472">Membrane</keyword>
<evidence type="ECO:0000256" key="2">
    <source>
        <dbReference type="SAM" id="Phobius"/>
    </source>
</evidence>
<evidence type="ECO:0000256" key="1">
    <source>
        <dbReference type="SAM" id="MobiDB-lite"/>
    </source>
</evidence>
<dbReference type="AlphaFoldDB" id="A0A9W8PP03"/>
<feature type="transmembrane region" description="Helical" evidence="2">
    <location>
        <begin position="12"/>
        <end position="39"/>
    </location>
</feature>
<dbReference type="OrthoDB" id="9909019at2759"/>
<dbReference type="Proteomes" id="UP001152130">
    <property type="component" value="Unassembled WGS sequence"/>
</dbReference>
<feature type="transmembrane region" description="Helical" evidence="2">
    <location>
        <begin position="139"/>
        <end position="160"/>
    </location>
</feature>
<keyword evidence="4" id="KW-1185">Reference proteome</keyword>
<protein>
    <submittedName>
        <fullName evidence="3">Uncharacterized protein</fullName>
    </submittedName>
</protein>
<organism evidence="3 4">
    <name type="scientific">Fusarium irregulare</name>
    <dbReference type="NCBI Taxonomy" id="2494466"/>
    <lineage>
        <taxon>Eukaryota</taxon>
        <taxon>Fungi</taxon>
        <taxon>Dikarya</taxon>
        <taxon>Ascomycota</taxon>
        <taxon>Pezizomycotina</taxon>
        <taxon>Sordariomycetes</taxon>
        <taxon>Hypocreomycetidae</taxon>
        <taxon>Hypocreales</taxon>
        <taxon>Nectriaceae</taxon>
        <taxon>Fusarium</taxon>
        <taxon>Fusarium incarnatum-equiseti species complex</taxon>
    </lineage>
</organism>
<feature type="compositionally biased region" description="Basic and acidic residues" evidence="1">
    <location>
        <begin position="571"/>
        <end position="615"/>
    </location>
</feature>
<dbReference type="EMBL" id="JAPDHF010000009">
    <property type="protein sequence ID" value="KAJ4012907.1"/>
    <property type="molecule type" value="Genomic_DNA"/>
</dbReference>
<feature type="transmembrane region" description="Helical" evidence="2">
    <location>
        <begin position="81"/>
        <end position="101"/>
    </location>
</feature>
<reference evidence="3" key="1">
    <citation type="submission" date="2022-10" db="EMBL/GenBank/DDBJ databases">
        <title>Fusarium specimens isolated from Avocado Roots.</title>
        <authorList>
            <person name="Stajich J."/>
            <person name="Roper C."/>
            <person name="Heimlech-Rivalta G."/>
        </authorList>
    </citation>
    <scope>NUCLEOTIDE SEQUENCE</scope>
    <source>
        <strain evidence="3">CF00143</strain>
    </source>
</reference>
<keyword evidence="2" id="KW-1133">Transmembrane helix</keyword>
<feature type="transmembrane region" description="Helical" evidence="2">
    <location>
        <begin position="492"/>
        <end position="516"/>
    </location>
</feature>
<name>A0A9W8PP03_9HYPO</name>
<comment type="caution">
    <text evidence="3">The sequence shown here is derived from an EMBL/GenBank/DDBJ whole genome shotgun (WGS) entry which is preliminary data.</text>
</comment>
<sequence length="624" mass="70104">MGLVKSDRRKRLQMLGTASLLALLVGGLILILVGVNALVNYSTPRQPDDPMEPYIPVDYDKSIIRGQAAFKVGREWSIQSWIAVTGVAFGFLSFGLAEAYMQIFDSWSSRQAQRGNGLDYARYLNSQPRAPVLYGIRGFPALITLKYTIVVMGIAASIGYKFAFVTPTVRVIEDVDYRTIKFTGHRLPMVYTSDYEWSDTTPWITDFPLYNNSRSFAHFYQRVNNSQSGVRTDLPPNMLVMSGHASCVPFFEPYFKYRESGYIVTREFALVANGSAPEGEFTMTEDKGEWQRIEISNSSIFDPPQKAIIEYRMSRFAELQIQWAKAPEDPSGTWEVPVVNRSQYNIDMAVVQVIRVVEDLDCKTMAGRGGDGVIIRALNNKGSFMDFLQTRRKPSMGKEMIEGELMNVTRKIPEFSGWLEPLIKTPDATLLTAVSAIIRAIMVCHEEDPGHTELLFYGGRPFGEEKEPYSDKYSTSDNFFVGYRGGKYVGCYVSAAIVFVVLGCIAILIAMFRVWLGPPALTSWMGQHIYLAHTEAISLSGKATGLASGYQVAERDLGRLRLYTQKREEAGAMLKQDRGEESEGQSSRERDTENSAIITHEDDIRMRERERETGHDSPPALNQG</sequence>
<gene>
    <name evidence="3" type="ORF">NW766_006720</name>
</gene>
<proteinExistence type="predicted"/>
<keyword evidence="2" id="KW-0812">Transmembrane</keyword>
<accession>A0A9W8PP03</accession>
<evidence type="ECO:0000313" key="3">
    <source>
        <dbReference type="EMBL" id="KAJ4012907.1"/>
    </source>
</evidence>
<evidence type="ECO:0000313" key="4">
    <source>
        <dbReference type="Proteomes" id="UP001152130"/>
    </source>
</evidence>